<evidence type="ECO:0000256" key="5">
    <source>
        <dbReference type="ARBA" id="ARBA00022847"/>
    </source>
</evidence>
<feature type="binding site" evidence="8">
    <location>
        <position position="137"/>
    </location>
    <ligand>
        <name>Na(+)</name>
        <dbReference type="ChEBI" id="CHEBI:29101"/>
        <label>1</label>
    </ligand>
</feature>
<keyword evidence="4 9" id="KW-0812">Transmembrane</keyword>
<evidence type="ECO:0000256" key="6">
    <source>
        <dbReference type="ARBA" id="ARBA00022989"/>
    </source>
</evidence>
<keyword evidence="6 9" id="KW-1133">Transmembrane helix</keyword>
<evidence type="ECO:0000256" key="3">
    <source>
        <dbReference type="ARBA" id="ARBA00022448"/>
    </source>
</evidence>
<evidence type="ECO:0000256" key="9">
    <source>
        <dbReference type="SAM" id="Phobius"/>
    </source>
</evidence>
<dbReference type="GO" id="GO:0015375">
    <property type="term" value="F:glycine:sodium symporter activity"/>
    <property type="evidence" value="ECO:0007669"/>
    <property type="project" value="TreeGrafter"/>
</dbReference>
<evidence type="ECO:0000256" key="2">
    <source>
        <dbReference type="ARBA" id="ARBA00006459"/>
    </source>
</evidence>
<proteinExistence type="inferred from homology"/>
<feature type="transmembrane region" description="Helical" evidence="9">
    <location>
        <begin position="131"/>
        <end position="156"/>
    </location>
</feature>
<dbReference type="Pfam" id="PF00209">
    <property type="entry name" value="SNF"/>
    <property type="match status" value="1"/>
</dbReference>
<accession>A0A1A9UEU1</accession>
<keyword evidence="5" id="KW-0769">Symport</keyword>
<evidence type="ECO:0000256" key="1">
    <source>
        <dbReference type="ARBA" id="ARBA00004141"/>
    </source>
</evidence>
<dbReference type="InterPro" id="IPR037272">
    <property type="entry name" value="SNS_sf"/>
</dbReference>
<evidence type="ECO:0000256" key="8">
    <source>
        <dbReference type="PIRSR" id="PIRSR600175-1"/>
    </source>
</evidence>
<evidence type="ECO:0000256" key="7">
    <source>
        <dbReference type="ARBA" id="ARBA00023136"/>
    </source>
</evidence>
<comment type="subcellular location">
    <subcellularLocation>
        <location evidence="1">Membrane</location>
        <topology evidence="1">Multi-pass membrane protein</topology>
    </subcellularLocation>
</comment>
<dbReference type="InterPro" id="IPR000175">
    <property type="entry name" value="Na/ntran_symport"/>
</dbReference>
<keyword evidence="8" id="KW-0915">Sodium</keyword>
<evidence type="ECO:0000256" key="4">
    <source>
        <dbReference type="ARBA" id="ARBA00022692"/>
    </source>
</evidence>
<protein>
    <submittedName>
        <fullName evidence="10">Uncharacterized protein</fullName>
    </submittedName>
</protein>
<dbReference type="SUPFAM" id="SSF161070">
    <property type="entry name" value="SNF-like"/>
    <property type="match status" value="1"/>
</dbReference>
<dbReference type="EnsemblMetazoa" id="GAUT002493-RA">
    <property type="protein sequence ID" value="GAUT002493-PA"/>
    <property type="gene ID" value="GAUT002493"/>
</dbReference>
<dbReference type="PANTHER" id="PTHR11616:SF313">
    <property type="entry name" value="TRANSPORTER"/>
    <property type="match status" value="1"/>
</dbReference>
<dbReference type="GO" id="GO:0046872">
    <property type="term" value="F:metal ion binding"/>
    <property type="evidence" value="ECO:0007669"/>
    <property type="project" value="UniProtKB-KW"/>
</dbReference>
<keyword evidence="3" id="KW-0813">Transport</keyword>
<dbReference type="STRING" id="7395.A0A1A9UEU1"/>
<reference evidence="10" key="1">
    <citation type="submission" date="2020-05" db="UniProtKB">
        <authorList>
            <consortium name="EnsemblMetazoa"/>
        </authorList>
    </citation>
    <scope>IDENTIFICATION</scope>
    <source>
        <strain evidence="10">TTRI</strain>
    </source>
</reference>
<dbReference type="PANTHER" id="PTHR11616">
    <property type="entry name" value="SODIUM/CHLORIDE DEPENDENT TRANSPORTER"/>
    <property type="match status" value="1"/>
</dbReference>
<dbReference type="PROSITE" id="PS50267">
    <property type="entry name" value="NA_NEUROTRAN_SYMP_3"/>
    <property type="match status" value="1"/>
</dbReference>
<keyword evidence="8" id="KW-0479">Metal-binding</keyword>
<keyword evidence="7 9" id="KW-0472">Membrane</keyword>
<dbReference type="VEuPathDB" id="VectorBase:GAUT002493"/>
<evidence type="ECO:0000313" key="10">
    <source>
        <dbReference type="EnsemblMetazoa" id="GAUT002493-PA"/>
    </source>
</evidence>
<sequence>MKNNKKLIWHAILAKIETQKFYTKCREAYSNHVEVSCFQAGCLQVYFNYESNAKNTKVYYNATYAEEHNITEMIVNALKRPPAEEYFKGVTLPGAATRILIYLTPDWKQLANTQVWDDAAVQTFFALSPAWIVAVCNIGTSFFVGLVIFSIIGFLVHELDVEVEKIVDQGAVYRQCHGSHLASSGAVLFRSARPTFTINLKKEKKKIFVLGLHHVESKPRALRWAPFSIYSGQRLKKINVRINRNLRRFVNSLGFKFSESQILGSFTLVKFKLGDFDLLEL</sequence>
<organism evidence="10 11">
    <name type="scientific">Glossina austeni</name>
    <name type="common">Savannah tsetse fly</name>
    <dbReference type="NCBI Taxonomy" id="7395"/>
    <lineage>
        <taxon>Eukaryota</taxon>
        <taxon>Metazoa</taxon>
        <taxon>Ecdysozoa</taxon>
        <taxon>Arthropoda</taxon>
        <taxon>Hexapoda</taxon>
        <taxon>Insecta</taxon>
        <taxon>Pterygota</taxon>
        <taxon>Neoptera</taxon>
        <taxon>Endopterygota</taxon>
        <taxon>Diptera</taxon>
        <taxon>Brachycera</taxon>
        <taxon>Muscomorpha</taxon>
        <taxon>Hippoboscoidea</taxon>
        <taxon>Glossinidae</taxon>
        <taxon>Glossina</taxon>
    </lineage>
</organism>
<name>A0A1A9UEU1_GLOAU</name>
<evidence type="ECO:0000313" key="11">
    <source>
        <dbReference type="Proteomes" id="UP000078200"/>
    </source>
</evidence>
<dbReference type="GO" id="GO:0005886">
    <property type="term" value="C:plasma membrane"/>
    <property type="evidence" value="ECO:0007669"/>
    <property type="project" value="TreeGrafter"/>
</dbReference>
<keyword evidence="11" id="KW-1185">Reference proteome</keyword>
<comment type="similarity">
    <text evidence="2">Belongs to the sodium:neurotransmitter symporter (SNF) (TC 2.A.22) family.</text>
</comment>
<dbReference type="Proteomes" id="UP000078200">
    <property type="component" value="Unassembled WGS sequence"/>
</dbReference>
<dbReference type="AlphaFoldDB" id="A0A1A9UEU1"/>